<name>A0A3N5B1R6_9THEO</name>
<comment type="caution">
    <text evidence="5">The sequence shown here is derived from an EMBL/GenBank/DDBJ whole genome shotgun (WGS) entry which is preliminary data.</text>
</comment>
<evidence type="ECO:0000313" key="5">
    <source>
        <dbReference type="EMBL" id="RPF42752.1"/>
    </source>
</evidence>
<dbReference type="InterPro" id="IPR051158">
    <property type="entry name" value="Metallophosphoesterase_sf"/>
</dbReference>
<dbReference type="EMBL" id="RKRE01000003">
    <property type="protein sequence ID" value="RPF42752.1"/>
    <property type="molecule type" value="Genomic_DNA"/>
</dbReference>
<evidence type="ECO:0000256" key="1">
    <source>
        <dbReference type="ARBA" id="ARBA00022723"/>
    </source>
</evidence>
<dbReference type="InterPro" id="IPR029052">
    <property type="entry name" value="Metallo-depent_PP-like"/>
</dbReference>
<organism evidence="5 6">
    <name type="scientific">Thermodesulfitimonas autotrophica</name>
    <dbReference type="NCBI Taxonomy" id="1894989"/>
    <lineage>
        <taxon>Bacteria</taxon>
        <taxon>Bacillati</taxon>
        <taxon>Bacillota</taxon>
        <taxon>Clostridia</taxon>
        <taxon>Thermoanaerobacterales</taxon>
        <taxon>Thermoanaerobacteraceae</taxon>
        <taxon>Thermodesulfitimonas</taxon>
    </lineage>
</organism>
<dbReference type="Pfam" id="PF00149">
    <property type="entry name" value="Metallophos"/>
    <property type="match status" value="1"/>
</dbReference>
<proteinExistence type="predicted"/>
<feature type="transmembrane region" description="Helical" evidence="3">
    <location>
        <begin position="142"/>
        <end position="162"/>
    </location>
</feature>
<dbReference type="InterPro" id="IPR004843">
    <property type="entry name" value="Calcineurin-like_PHP"/>
</dbReference>
<evidence type="ECO:0000256" key="3">
    <source>
        <dbReference type="SAM" id="Phobius"/>
    </source>
</evidence>
<gene>
    <name evidence="5" type="ORF">EDD75_1862</name>
</gene>
<dbReference type="PANTHER" id="PTHR31302:SF31">
    <property type="entry name" value="PHOSPHODIESTERASE YAEI"/>
    <property type="match status" value="1"/>
</dbReference>
<dbReference type="GO" id="GO:0046872">
    <property type="term" value="F:metal ion binding"/>
    <property type="evidence" value="ECO:0007669"/>
    <property type="project" value="UniProtKB-KW"/>
</dbReference>
<dbReference type="AlphaFoldDB" id="A0A3N5B1R6"/>
<evidence type="ECO:0000313" key="6">
    <source>
        <dbReference type="Proteomes" id="UP000282654"/>
    </source>
</evidence>
<keyword evidence="6" id="KW-1185">Reference proteome</keyword>
<keyword evidence="3" id="KW-0812">Transmembrane</keyword>
<evidence type="ECO:0000256" key="2">
    <source>
        <dbReference type="ARBA" id="ARBA00022801"/>
    </source>
</evidence>
<dbReference type="RefSeq" id="WP_170157788.1">
    <property type="nucleotide sequence ID" value="NZ_RKRE01000003.1"/>
</dbReference>
<reference evidence="5 6" key="1">
    <citation type="submission" date="2018-11" db="EMBL/GenBank/DDBJ databases">
        <title>Genomic Encyclopedia of Type Strains, Phase IV (KMG-IV): sequencing the most valuable type-strain genomes for metagenomic binning, comparative biology and taxonomic classification.</title>
        <authorList>
            <person name="Goeker M."/>
        </authorList>
    </citation>
    <scope>NUCLEOTIDE SEQUENCE [LARGE SCALE GENOMIC DNA]</scope>
    <source>
        <strain evidence="5 6">DSM 102936</strain>
    </source>
</reference>
<keyword evidence="1" id="KW-0479">Metal-binding</keyword>
<dbReference type="GO" id="GO:0008758">
    <property type="term" value="F:UDP-2,3-diacylglucosamine hydrolase activity"/>
    <property type="evidence" value="ECO:0007669"/>
    <property type="project" value="TreeGrafter"/>
</dbReference>
<dbReference type="GO" id="GO:0016020">
    <property type="term" value="C:membrane"/>
    <property type="evidence" value="ECO:0007669"/>
    <property type="project" value="GOC"/>
</dbReference>
<evidence type="ECO:0000259" key="4">
    <source>
        <dbReference type="Pfam" id="PF00149"/>
    </source>
</evidence>
<dbReference type="Gene3D" id="3.60.21.10">
    <property type="match status" value="1"/>
</dbReference>
<dbReference type="SUPFAM" id="SSF56300">
    <property type="entry name" value="Metallo-dependent phosphatases"/>
    <property type="match status" value="1"/>
</dbReference>
<protein>
    <submittedName>
        <fullName evidence="5">Icc-related predicted phosphoesterase</fullName>
    </submittedName>
</protein>
<keyword evidence="3" id="KW-0472">Membrane</keyword>
<feature type="transmembrane region" description="Helical" evidence="3">
    <location>
        <begin position="115"/>
        <end position="135"/>
    </location>
</feature>
<dbReference type="PANTHER" id="PTHR31302">
    <property type="entry name" value="TRANSMEMBRANE PROTEIN WITH METALLOPHOSPHOESTERASE DOMAIN-RELATED"/>
    <property type="match status" value="1"/>
</dbReference>
<feature type="transmembrane region" description="Helical" evidence="3">
    <location>
        <begin position="12"/>
        <end position="32"/>
    </location>
</feature>
<feature type="domain" description="Calcineurin-like phosphoesterase" evidence="4">
    <location>
        <begin position="230"/>
        <end position="396"/>
    </location>
</feature>
<dbReference type="Proteomes" id="UP000282654">
    <property type="component" value="Unassembled WGS sequence"/>
</dbReference>
<keyword evidence="2" id="KW-0378">Hydrolase</keyword>
<keyword evidence="3" id="KW-1133">Transmembrane helix</keyword>
<sequence>MNAKAFVPKLLQLILLVGSALAGAIIFIWAFGPAQYQIDGFRVAAAVRPAKTGQTVVELPPLGTLTARTHAFPVECRLTLLKVEERTVTAALQNPDLSLLWEKLRHDAGDALKSFVLRQFACGALGALFFTWPLLRLPLRRLWLPPLTGLLTAAALLGPVYLTYQPEAFKHPAYSGIIEAAPRILALSENLVSGFQELNARAPELIANLQELFQRADTLNNFSLQDGDTRLLLVSDIHNNPVALVLARELATRFAVSAILDAGDLTDLGLPLELNLVEGIGKLPVPYVLAPGNHDSPAVMEALAARPHVYVLCGRVVNIAGLKILGAPDPSAYRPTPKVNSAAQEEAELKALAAQLAATLKRSPTRVDVLVVHNPAVARRFRGQVPLIVCGHTHEPAVEGDTASLLLNPGTTGAAGIRGLQSATEVPYTAMIVHLNRQKQPVAVDIITYGPRAGSFRVEHRLIPAPTPPCALPRQPQVSLWHR</sequence>
<dbReference type="GO" id="GO:0009245">
    <property type="term" value="P:lipid A biosynthetic process"/>
    <property type="evidence" value="ECO:0007669"/>
    <property type="project" value="TreeGrafter"/>
</dbReference>
<accession>A0A3N5B1R6</accession>